<name>A0A2R6Y2D7_9BACL</name>
<accession>A0A2R6Y2D7</accession>
<evidence type="ECO:0000313" key="1">
    <source>
        <dbReference type="EMBL" id="PTQ56821.1"/>
    </source>
</evidence>
<comment type="caution">
    <text evidence="1">The sequence shown here is derived from an EMBL/GenBank/DDBJ whole genome shotgun (WGS) entry which is preliminary data.</text>
</comment>
<dbReference type="Proteomes" id="UP000244338">
    <property type="component" value="Unassembled WGS sequence"/>
</dbReference>
<organism evidence="1 2">
    <name type="scientific">Candidatus Carbonibacillus altaicus</name>
    <dbReference type="NCBI Taxonomy" id="2163959"/>
    <lineage>
        <taxon>Bacteria</taxon>
        <taxon>Bacillati</taxon>
        <taxon>Bacillota</taxon>
        <taxon>Bacilli</taxon>
        <taxon>Bacillales</taxon>
        <taxon>Candidatus Carbonibacillus</taxon>
    </lineage>
</organism>
<gene>
    <name evidence="1" type="ORF">BSOLF_2623</name>
</gene>
<sequence length="63" mass="7714">MIAIYYHYIISVHYKRWPLPRASRQKISLRQYLAIGRQGAPFIQMAWIKWYAFYLVRFPILPL</sequence>
<proteinExistence type="predicted"/>
<protein>
    <submittedName>
        <fullName evidence="1">Uncharacterized protein</fullName>
    </submittedName>
</protein>
<reference evidence="2" key="1">
    <citation type="journal article" date="2018" name="Sci. Rep.">
        <title>Lignite coal burning seam in the remote Altai Mountains harbors a hydrogen-driven thermophilic microbial community.</title>
        <authorList>
            <person name="Kadnikov V.V."/>
            <person name="Mardanov A.V."/>
            <person name="Ivasenko D.A."/>
            <person name="Antsiferov D.V."/>
            <person name="Beletsky A.V."/>
            <person name="Karnachuk O.V."/>
            <person name="Ravin N.V."/>
        </authorList>
    </citation>
    <scope>NUCLEOTIDE SEQUENCE [LARGE SCALE GENOMIC DNA]</scope>
</reference>
<dbReference type="AlphaFoldDB" id="A0A2R6Y2D7"/>
<evidence type="ECO:0000313" key="2">
    <source>
        <dbReference type="Proteomes" id="UP000244338"/>
    </source>
</evidence>
<dbReference type="EMBL" id="PEBX01000018">
    <property type="protein sequence ID" value="PTQ56821.1"/>
    <property type="molecule type" value="Genomic_DNA"/>
</dbReference>